<feature type="transmembrane region" description="Helical" evidence="8">
    <location>
        <begin position="283"/>
        <end position="305"/>
    </location>
</feature>
<evidence type="ECO:0000256" key="7">
    <source>
        <dbReference type="ARBA" id="ARBA00023136"/>
    </source>
</evidence>
<evidence type="ECO:0000313" key="11">
    <source>
        <dbReference type="Proteomes" id="UP000235015"/>
    </source>
</evidence>
<dbReference type="EMBL" id="PKUN01000023">
    <property type="protein sequence ID" value="PLX60724.1"/>
    <property type="molecule type" value="Genomic_DNA"/>
</dbReference>
<evidence type="ECO:0000256" key="3">
    <source>
        <dbReference type="ARBA" id="ARBA00022448"/>
    </source>
</evidence>
<keyword evidence="6 8" id="KW-1133">Transmembrane helix</keyword>
<dbReference type="AlphaFoldDB" id="A0A2N6CU75"/>
<organism evidence="10 11">
    <name type="scientific">Sedimenticola selenatireducens</name>
    <dbReference type="NCBI Taxonomy" id="191960"/>
    <lineage>
        <taxon>Bacteria</taxon>
        <taxon>Pseudomonadati</taxon>
        <taxon>Pseudomonadota</taxon>
        <taxon>Gammaproteobacteria</taxon>
        <taxon>Chromatiales</taxon>
        <taxon>Sedimenticolaceae</taxon>
        <taxon>Sedimenticola</taxon>
    </lineage>
</organism>
<protein>
    <recommendedName>
        <fullName evidence="9">ABC transmembrane type-2 domain-containing protein</fullName>
    </recommendedName>
</protein>
<proteinExistence type="inferred from homology"/>
<keyword evidence="7 8" id="KW-0472">Membrane</keyword>
<evidence type="ECO:0000256" key="2">
    <source>
        <dbReference type="ARBA" id="ARBA00007783"/>
    </source>
</evidence>
<dbReference type="PANTHER" id="PTHR30294:SF29">
    <property type="entry name" value="MULTIDRUG ABC TRANSPORTER PERMEASE YBHS-RELATED"/>
    <property type="match status" value="1"/>
</dbReference>
<comment type="caution">
    <text evidence="10">The sequence shown here is derived from an EMBL/GenBank/DDBJ whole genome shotgun (WGS) entry which is preliminary data.</text>
</comment>
<evidence type="ECO:0000256" key="6">
    <source>
        <dbReference type="ARBA" id="ARBA00022989"/>
    </source>
</evidence>
<keyword evidence="4" id="KW-1003">Cell membrane</keyword>
<feature type="transmembrane region" description="Helical" evidence="8">
    <location>
        <begin position="224"/>
        <end position="247"/>
    </location>
</feature>
<feature type="domain" description="ABC transmembrane type-2" evidence="9">
    <location>
        <begin position="140"/>
        <end position="368"/>
    </location>
</feature>
<evidence type="ECO:0000256" key="5">
    <source>
        <dbReference type="ARBA" id="ARBA00022692"/>
    </source>
</evidence>
<sequence length="370" mass="40587">MNRRIRGLLRKEFLQVLRDPSSIAIAFLMPAFLLLLFGYGVSMDATDVPLGLVVEQPSAEAESFIGVFRHSRYFAPRRFPDRAAAQQALGAGQVDGVVVLPGDFAARLRGEVGAPIQLIVNGVNANSARLLQGYVEGAWRNWLERELDARARPLGQPVMLQPRIWFNPGLRSRNYLVPGLVAINMTLVGALLTALVMAREWERGTLEAMLVTPVSMREVLIGKVLPYFVLGMGGMALSVAMALWLFLVPLRGSFWVLTACSALYLLVALGMGLLISVTTRNQFVAGMVAIVATFLPAFLLSGMLFDIDSMPVAVQWVTHLVAARYFVAILQTLFLAGDVWGVIVPNSLALLAMALLFLGLARQRMHKRLE</sequence>
<keyword evidence="3" id="KW-0813">Transport</keyword>
<dbReference type="GO" id="GO:0005886">
    <property type="term" value="C:plasma membrane"/>
    <property type="evidence" value="ECO:0007669"/>
    <property type="project" value="UniProtKB-SubCell"/>
</dbReference>
<feature type="transmembrane region" description="Helical" evidence="8">
    <location>
        <begin position="175"/>
        <end position="198"/>
    </location>
</feature>
<dbReference type="InterPro" id="IPR047817">
    <property type="entry name" value="ABC2_TM_bact-type"/>
</dbReference>
<dbReference type="Proteomes" id="UP000235015">
    <property type="component" value="Unassembled WGS sequence"/>
</dbReference>
<feature type="transmembrane region" description="Helical" evidence="8">
    <location>
        <begin position="325"/>
        <end position="358"/>
    </location>
</feature>
<dbReference type="Pfam" id="PF12698">
    <property type="entry name" value="ABC2_membrane_3"/>
    <property type="match status" value="1"/>
</dbReference>
<evidence type="ECO:0000313" key="10">
    <source>
        <dbReference type="EMBL" id="PLX60724.1"/>
    </source>
</evidence>
<dbReference type="STRING" id="1111735.GCA_000428045_02029"/>
<evidence type="ECO:0000256" key="1">
    <source>
        <dbReference type="ARBA" id="ARBA00004651"/>
    </source>
</evidence>
<evidence type="ECO:0000259" key="9">
    <source>
        <dbReference type="PROSITE" id="PS51012"/>
    </source>
</evidence>
<comment type="similarity">
    <text evidence="2">Belongs to the ABC-2 integral membrane protein family.</text>
</comment>
<dbReference type="GO" id="GO:0140359">
    <property type="term" value="F:ABC-type transporter activity"/>
    <property type="evidence" value="ECO:0007669"/>
    <property type="project" value="InterPro"/>
</dbReference>
<dbReference type="InterPro" id="IPR013525">
    <property type="entry name" value="ABC2_TM"/>
</dbReference>
<reference evidence="10 11" key="1">
    <citation type="submission" date="2017-11" db="EMBL/GenBank/DDBJ databases">
        <title>Genome-resolved metagenomics identifies genetic mobility, metabolic interactions, and unexpected diversity in perchlorate-reducing communities.</title>
        <authorList>
            <person name="Barnum T.P."/>
            <person name="Figueroa I.A."/>
            <person name="Carlstrom C.I."/>
            <person name="Lucas L.N."/>
            <person name="Engelbrektson A.L."/>
            <person name="Coates J.D."/>
        </authorList>
    </citation>
    <scope>NUCLEOTIDE SEQUENCE [LARGE SCALE GENOMIC DNA]</scope>
    <source>
        <strain evidence="10">BM301</strain>
    </source>
</reference>
<evidence type="ECO:0000256" key="4">
    <source>
        <dbReference type="ARBA" id="ARBA00022475"/>
    </source>
</evidence>
<dbReference type="RefSeq" id="WP_273440350.1">
    <property type="nucleotide sequence ID" value="NZ_PKUN01000023.1"/>
</dbReference>
<dbReference type="PROSITE" id="PS51012">
    <property type="entry name" value="ABC_TM2"/>
    <property type="match status" value="1"/>
</dbReference>
<feature type="transmembrane region" description="Helical" evidence="8">
    <location>
        <begin position="253"/>
        <end position="276"/>
    </location>
</feature>
<dbReference type="PANTHER" id="PTHR30294">
    <property type="entry name" value="MEMBRANE COMPONENT OF ABC TRANSPORTER YHHJ-RELATED"/>
    <property type="match status" value="1"/>
</dbReference>
<name>A0A2N6CU75_9GAMM</name>
<dbReference type="InterPro" id="IPR051449">
    <property type="entry name" value="ABC-2_transporter_component"/>
</dbReference>
<feature type="transmembrane region" description="Helical" evidence="8">
    <location>
        <begin position="21"/>
        <end position="41"/>
    </location>
</feature>
<comment type="subcellular location">
    <subcellularLocation>
        <location evidence="1">Cell membrane</location>
        <topology evidence="1">Multi-pass membrane protein</topology>
    </subcellularLocation>
</comment>
<evidence type="ECO:0000256" key="8">
    <source>
        <dbReference type="SAM" id="Phobius"/>
    </source>
</evidence>
<keyword evidence="5 8" id="KW-0812">Transmembrane</keyword>
<gene>
    <name evidence="10" type="ORF">C0630_14925</name>
</gene>
<accession>A0A2N6CU75</accession>